<proteinExistence type="predicted"/>
<dbReference type="PANTHER" id="PTHR37042:SF4">
    <property type="entry name" value="OUTER MEMBRANE PROTEIN RV1973"/>
    <property type="match status" value="1"/>
</dbReference>
<dbReference type="GO" id="GO:0016020">
    <property type="term" value="C:membrane"/>
    <property type="evidence" value="ECO:0007669"/>
    <property type="project" value="UniProtKB-SubCell"/>
</dbReference>
<protein>
    <submittedName>
        <fullName evidence="4">Unannotated protein</fullName>
    </submittedName>
</protein>
<gene>
    <name evidence="4" type="ORF">UFOPK2579_02182</name>
</gene>
<dbReference type="EMBL" id="CAEZXR010000304">
    <property type="protein sequence ID" value="CAB4724097.1"/>
    <property type="molecule type" value="Genomic_DNA"/>
</dbReference>
<keyword evidence="3" id="KW-0812">Transmembrane</keyword>
<feature type="transmembrane region" description="Helical" evidence="3">
    <location>
        <begin position="22"/>
        <end position="43"/>
    </location>
</feature>
<evidence type="ECO:0000256" key="3">
    <source>
        <dbReference type="SAM" id="Phobius"/>
    </source>
</evidence>
<keyword evidence="3" id="KW-1133">Transmembrane helix</keyword>
<organism evidence="4">
    <name type="scientific">freshwater metagenome</name>
    <dbReference type="NCBI Taxonomy" id="449393"/>
    <lineage>
        <taxon>unclassified sequences</taxon>
        <taxon>metagenomes</taxon>
        <taxon>ecological metagenomes</taxon>
    </lineage>
</organism>
<reference evidence="4" key="1">
    <citation type="submission" date="2020-05" db="EMBL/GenBank/DDBJ databases">
        <authorList>
            <person name="Chiriac C."/>
            <person name="Salcher M."/>
            <person name="Ghai R."/>
            <person name="Kavagutti S V."/>
        </authorList>
    </citation>
    <scope>NUCLEOTIDE SEQUENCE</scope>
</reference>
<evidence type="ECO:0000256" key="2">
    <source>
        <dbReference type="ARBA" id="ARBA00023136"/>
    </source>
</evidence>
<dbReference type="PANTHER" id="PTHR37042">
    <property type="entry name" value="OUTER MEMBRANE PROTEIN RV1973"/>
    <property type="match status" value="1"/>
</dbReference>
<evidence type="ECO:0000313" key="4">
    <source>
        <dbReference type="EMBL" id="CAB4724097.1"/>
    </source>
</evidence>
<keyword evidence="2 3" id="KW-0472">Membrane</keyword>
<sequence length="212" mass="22862">MTTTDPTDPPAPPAAHARFRSGLLLALVVVIIACLVSLTYLFFTRTSGDQSFGERITSTVSGDEDLQPQRDEVMSVARQFMLRLNTYGPDLLDDDGTMPEYRTSVGEVITPKFEASFEQNVGTAEQIVAQSKLERSAEIFATGVASMDPDSASVLVAGSFTNSYEDPDSGEQVDGEPAPFRVAVQVVLIDGTWLVDDFAPVTGETQTGETEQ</sequence>
<evidence type="ECO:0000256" key="1">
    <source>
        <dbReference type="ARBA" id="ARBA00004370"/>
    </source>
</evidence>
<name>A0A6J6RNV0_9ZZZZ</name>
<comment type="subcellular location">
    <subcellularLocation>
        <location evidence="1">Membrane</location>
    </subcellularLocation>
</comment>
<dbReference type="AlphaFoldDB" id="A0A6J6RNV0"/>
<accession>A0A6J6RNV0</accession>